<dbReference type="RefSeq" id="XP_011401126.1">
    <property type="nucleotide sequence ID" value="XM_011402824.1"/>
</dbReference>
<dbReference type="GO" id="GO:0000965">
    <property type="term" value="P:mitochondrial RNA 3'-end processing"/>
    <property type="evidence" value="ECO:0007669"/>
    <property type="project" value="TreeGrafter"/>
</dbReference>
<dbReference type="PANTHER" id="PTHR11252:SF0">
    <property type="entry name" value="POLYRIBONUCLEOTIDE NUCLEOTIDYLTRANSFERASE 1, MITOCHONDRIAL"/>
    <property type="match status" value="1"/>
</dbReference>
<feature type="domain" description="Exoribonuclease phosphorolytic" evidence="3">
    <location>
        <begin position="3"/>
        <end position="117"/>
    </location>
</feature>
<dbReference type="GO" id="GO:0005739">
    <property type="term" value="C:mitochondrion"/>
    <property type="evidence" value="ECO:0007669"/>
    <property type="project" value="TreeGrafter"/>
</dbReference>
<dbReference type="Proteomes" id="UP000028924">
    <property type="component" value="Unassembled WGS sequence"/>
</dbReference>
<keyword evidence="1" id="KW-0694">RNA-binding</keyword>
<dbReference type="GeneID" id="23616616"/>
<dbReference type="Pfam" id="PF03725">
    <property type="entry name" value="RNase_PH_C"/>
    <property type="match status" value="1"/>
</dbReference>
<dbReference type="InterPro" id="IPR020568">
    <property type="entry name" value="Ribosomal_Su5_D2-typ_SF"/>
</dbReference>
<dbReference type="Pfam" id="PF01138">
    <property type="entry name" value="RNase_PH"/>
    <property type="match status" value="3"/>
</dbReference>
<dbReference type="InterPro" id="IPR036345">
    <property type="entry name" value="ExoRNase_PH_dom2_sf"/>
</dbReference>
<evidence type="ECO:0000313" key="5">
    <source>
        <dbReference type="EMBL" id="KFM28114.1"/>
    </source>
</evidence>
<dbReference type="InterPro" id="IPR015847">
    <property type="entry name" value="ExoRNase_PH_dom2"/>
</dbReference>
<dbReference type="Gene3D" id="3.30.230.70">
    <property type="entry name" value="GHMP Kinase, N-terminal domain"/>
    <property type="match status" value="3"/>
</dbReference>
<dbReference type="GO" id="GO:0003723">
    <property type="term" value="F:RNA binding"/>
    <property type="evidence" value="ECO:0007669"/>
    <property type="project" value="UniProtKB-KW"/>
</dbReference>
<evidence type="ECO:0000313" key="6">
    <source>
        <dbReference type="Proteomes" id="UP000028924"/>
    </source>
</evidence>
<dbReference type="KEGG" id="apro:F751_5225"/>
<name>A0A087SQW0_AUXPR</name>
<dbReference type="InterPro" id="IPR012162">
    <property type="entry name" value="PNPase"/>
</dbReference>
<organism evidence="5 6">
    <name type="scientific">Auxenochlorella protothecoides</name>
    <name type="common">Green microalga</name>
    <name type="synonym">Chlorella protothecoides</name>
    <dbReference type="NCBI Taxonomy" id="3075"/>
    <lineage>
        <taxon>Eukaryota</taxon>
        <taxon>Viridiplantae</taxon>
        <taxon>Chlorophyta</taxon>
        <taxon>core chlorophytes</taxon>
        <taxon>Trebouxiophyceae</taxon>
        <taxon>Chlorellales</taxon>
        <taxon>Chlorellaceae</taxon>
        <taxon>Auxenochlorella</taxon>
    </lineage>
</organism>
<reference evidence="5 6" key="1">
    <citation type="journal article" date="2014" name="BMC Genomics">
        <title>Oil accumulation mechanisms of the oleaginous microalga Chlorella protothecoides revealed through its genome, transcriptomes, and proteomes.</title>
        <authorList>
            <person name="Gao C."/>
            <person name="Wang Y."/>
            <person name="Shen Y."/>
            <person name="Yan D."/>
            <person name="He X."/>
            <person name="Dai J."/>
            <person name="Wu Q."/>
        </authorList>
    </citation>
    <scope>NUCLEOTIDE SEQUENCE [LARGE SCALE GENOMIC DNA]</scope>
    <source>
        <strain evidence="5 6">0710</strain>
    </source>
</reference>
<dbReference type="InterPro" id="IPR027408">
    <property type="entry name" value="PNPase/RNase_PH_dom_sf"/>
</dbReference>
<dbReference type="EMBL" id="KL662162">
    <property type="protein sequence ID" value="KFM28114.1"/>
    <property type="molecule type" value="Genomic_DNA"/>
</dbReference>
<keyword evidence="5" id="KW-0808">Transferase</keyword>
<feature type="domain" description="Exoribonuclease phosphorolytic" evidence="4">
    <location>
        <begin position="122"/>
        <end position="184"/>
    </location>
</feature>
<dbReference type="GO" id="GO:0005829">
    <property type="term" value="C:cytosol"/>
    <property type="evidence" value="ECO:0007669"/>
    <property type="project" value="TreeGrafter"/>
</dbReference>
<evidence type="ECO:0000259" key="3">
    <source>
        <dbReference type="Pfam" id="PF01138"/>
    </source>
</evidence>
<evidence type="ECO:0000256" key="1">
    <source>
        <dbReference type="ARBA" id="ARBA00022884"/>
    </source>
</evidence>
<dbReference type="PANTHER" id="PTHR11252">
    <property type="entry name" value="POLYRIBONUCLEOTIDE NUCLEOTIDYLTRANSFERASE"/>
    <property type="match status" value="1"/>
</dbReference>
<dbReference type="SUPFAM" id="SSF54211">
    <property type="entry name" value="Ribosomal protein S5 domain 2-like"/>
    <property type="match status" value="2"/>
</dbReference>
<dbReference type="OrthoDB" id="437922at2759"/>
<dbReference type="eggNOG" id="KOG1067">
    <property type="taxonomic scope" value="Eukaryota"/>
</dbReference>
<sequence>MARDGDTMIYTTACCDAAPEEGAPGARHGSPLQVHYAERFSAAGRTSGGYVKRDGRAKEHEILISRLVDRPLRPLLPADWRRPTQVLSWVLSFDGARGTEALAVTAAGAALALSAVPIRAAVAAVRVGLIPGRGLVLDPDSEEVEASVLDLLVAGSAEGLLMVEAGAEFVTEADMLEAIAFGQAAVQKMCVAIDAWAAQVGKPAAEASEASDAGDLEGSAALDAVRARFGDAYETLHRSALDKAGREAALRALRSEAETARRLTAREGVRMDGRAPDAVRGISCRAGALPRTHGSALFTRGETQVLAVATLGCEEGVRRLDSMAGQEDDRFYLQYFFPPSCRALAPAVPPEAEFPYSIRLESTVTESNGSSSMATVCAGCLALLDAGVPLKGLVAGVAMGLADADAAAEAILALVDEPERGRVYRGARVTQVLPFGALVEILDVLDGGKLRLSRKALLDPVEGYDAEAAAAAAAEAGAQRGNGGADDGARYKRRRPRGEGAGNGAPRRYARGPPRERQASPDSSAASADTTA</sequence>
<evidence type="ECO:0000259" key="4">
    <source>
        <dbReference type="Pfam" id="PF03725"/>
    </source>
</evidence>
<feature type="region of interest" description="Disordered" evidence="2">
    <location>
        <begin position="475"/>
        <end position="532"/>
    </location>
</feature>
<feature type="compositionally biased region" description="Low complexity" evidence="2">
    <location>
        <begin position="520"/>
        <end position="532"/>
    </location>
</feature>
<proteinExistence type="predicted"/>
<accession>A0A087SQW0</accession>
<gene>
    <name evidence="5" type="ORF">F751_5225</name>
</gene>
<feature type="domain" description="Exoribonuclease phosphorolytic" evidence="3">
    <location>
        <begin position="342"/>
        <end position="389"/>
    </location>
</feature>
<feature type="domain" description="Exoribonuclease phosphorolytic" evidence="3">
    <location>
        <begin position="279"/>
        <end position="340"/>
    </location>
</feature>
<dbReference type="AlphaFoldDB" id="A0A087SQW0"/>
<dbReference type="STRING" id="3075.A0A087SQW0"/>
<dbReference type="SUPFAM" id="SSF55666">
    <property type="entry name" value="Ribonuclease PH domain 2-like"/>
    <property type="match status" value="1"/>
</dbReference>
<dbReference type="GO" id="GO:0004654">
    <property type="term" value="F:polyribonucleotide nucleotidyltransferase activity"/>
    <property type="evidence" value="ECO:0007669"/>
    <property type="project" value="InterPro"/>
</dbReference>
<protein>
    <submittedName>
        <fullName evidence="5">Polyribonucleotide nucleotidyltransferase</fullName>
    </submittedName>
</protein>
<keyword evidence="6" id="KW-1185">Reference proteome</keyword>
<evidence type="ECO:0000256" key="2">
    <source>
        <dbReference type="SAM" id="MobiDB-lite"/>
    </source>
</evidence>
<dbReference type="GO" id="GO:0000958">
    <property type="term" value="P:mitochondrial mRNA catabolic process"/>
    <property type="evidence" value="ECO:0007669"/>
    <property type="project" value="TreeGrafter"/>
</dbReference>
<dbReference type="GO" id="GO:0000175">
    <property type="term" value="F:3'-5'-RNA exonuclease activity"/>
    <property type="evidence" value="ECO:0007669"/>
    <property type="project" value="TreeGrafter"/>
</dbReference>
<dbReference type="InterPro" id="IPR001247">
    <property type="entry name" value="ExoRNase_PH_dom1"/>
</dbReference>